<feature type="chain" id="PRO_5046268268" description="DUF2125 domain-containing protein" evidence="1">
    <location>
        <begin position="24"/>
        <end position="306"/>
    </location>
</feature>
<protein>
    <recommendedName>
        <fullName evidence="4">DUF2125 domain-containing protein</fullName>
    </recommendedName>
</protein>
<dbReference type="EMBL" id="JAHOPB010000001">
    <property type="protein sequence ID" value="MBU8872588.1"/>
    <property type="molecule type" value="Genomic_DNA"/>
</dbReference>
<dbReference type="Proteomes" id="UP000727907">
    <property type="component" value="Unassembled WGS sequence"/>
</dbReference>
<proteinExistence type="predicted"/>
<comment type="caution">
    <text evidence="2">The sequence shown here is derived from an EMBL/GenBank/DDBJ whole genome shotgun (WGS) entry which is preliminary data.</text>
</comment>
<reference evidence="2 3" key="1">
    <citation type="submission" date="2021-06" db="EMBL/GenBank/DDBJ databases">
        <authorList>
            <person name="Lee D.H."/>
        </authorList>
    </citation>
    <scope>NUCLEOTIDE SEQUENCE [LARGE SCALE GENOMIC DNA]</scope>
    <source>
        <strain evidence="2 3">MMS21-HV4-11</strain>
    </source>
</reference>
<organism evidence="2 3">
    <name type="scientific">Reyranella humidisoli</name>
    <dbReference type="NCBI Taxonomy" id="2849149"/>
    <lineage>
        <taxon>Bacteria</taxon>
        <taxon>Pseudomonadati</taxon>
        <taxon>Pseudomonadota</taxon>
        <taxon>Alphaproteobacteria</taxon>
        <taxon>Hyphomicrobiales</taxon>
        <taxon>Reyranellaceae</taxon>
        <taxon>Reyranella</taxon>
    </lineage>
</organism>
<accession>A0ABS6IDC9</accession>
<keyword evidence="3" id="KW-1185">Reference proteome</keyword>
<evidence type="ECO:0000313" key="3">
    <source>
        <dbReference type="Proteomes" id="UP000727907"/>
    </source>
</evidence>
<name>A0ABS6IDC9_9HYPH</name>
<evidence type="ECO:0000256" key="1">
    <source>
        <dbReference type="SAM" id="SignalP"/>
    </source>
</evidence>
<dbReference type="RefSeq" id="WP_216956808.1">
    <property type="nucleotide sequence ID" value="NZ_JAHOPB010000001.1"/>
</dbReference>
<evidence type="ECO:0000313" key="2">
    <source>
        <dbReference type="EMBL" id="MBU8872588.1"/>
    </source>
</evidence>
<gene>
    <name evidence="2" type="ORF">KQ910_02380</name>
</gene>
<evidence type="ECO:0008006" key="4">
    <source>
        <dbReference type="Google" id="ProtNLM"/>
    </source>
</evidence>
<keyword evidence="1" id="KW-0732">Signal</keyword>
<feature type="signal peptide" evidence="1">
    <location>
        <begin position="1"/>
        <end position="23"/>
    </location>
</feature>
<sequence length="306" mass="32725">MRIVFVALMSALLWFGFAAGASAQTGLERFEKELKPQFELKKFSYASGQPLGASGFVLNDVVAVVPANPATGDKESTVRIDKVTVEDLDFERLRKDAKDDLSPRFAKLRMEGVTGDDEMFTALEPYGVPNVPFDMALDYRIDPAAKVLTLNMLEVSLRGQARLALSMILDGVSDKTDIDSAKDDARLRSASLTIDDKQLFAKLVPAAAKEEGITADELITTALDALGAFAQAQSGETLKALDAVVSFIADWKAPKGALVLGLKPAKTAGLDDIDKIMEPNALSTIFGFTATYPGTRAGAAQAGSKK</sequence>